<keyword evidence="3" id="KW-1185">Reference proteome</keyword>
<sequence length="135" mass="14586">ASTALLLLLLLALNVVDAAGNATAYKCYDSDIKDTPPADTKTCTGTMCKLEVQYSGFKLTDLKSMTGSCITSDEEGCWTYRSEHRTVCHCHADQCNSKTNQNRAINNAVNHAGHTSGRGMWLMAAAVPLLIACFH</sequence>
<organism evidence="2 3">
    <name type="scientific">Pristionchus entomophagus</name>
    <dbReference type="NCBI Taxonomy" id="358040"/>
    <lineage>
        <taxon>Eukaryota</taxon>
        <taxon>Metazoa</taxon>
        <taxon>Ecdysozoa</taxon>
        <taxon>Nematoda</taxon>
        <taxon>Chromadorea</taxon>
        <taxon>Rhabditida</taxon>
        <taxon>Rhabditina</taxon>
        <taxon>Diplogasteromorpha</taxon>
        <taxon>Diplogasteroidea</taxon>
        <taxon>Neodiplogasteridae</taxon>
        <taxon>Pristionchus</taxon>
    </lineage>
</organism>
<keyword evidence="1" id="KW-0732">Signal</keyword>
<evidence type="ECO:0008006" key="4">
    <source>
        <dbReference type="Google" id="ProtNLM"/>
    </source>
</evidence>
<dbReference type="EMBL" id="BTSX01000002">
    <property type="protein sequence ID" value="GMS85426.1"/>
    <property type="molecule type" value="Genomic_DNA"/>
</dbReference>
<gene>
    <name evidence="2" type="ORF">PENTCL1PPCAC_7601</name>
</gene>
<feature type="signal peptide" evidence="1">
    <location>
        <begin position="1"/>
        <end position="18"/>
    </location>
</feature>
<feature type="chain" id="PRO_5043764327" description="Activin types I and II receptor domain-containing protein" evidence="1">
    <location>
        <begin position="19"/>
        <end position="135"/>
    </location>
</feature>
<accession>A0AAV5SQF5</accession>
<comment type="caution">
    <text evidence="2">The sequence shown here is derived from an EMBL/GenBank/DDBJ whole genome shotgun (WGS) entry which is preliminary data.</text>
</comment>
<dbReference type="AlphaFoldDB" id="A0AAV5SQF5"/>
<name>A0AAV5SQF5_9BILA</name>
<dbReference type="Proteomes" id="UP001432027">
    <property type="component" value="Unassembled WGS sequence"/>
</dbReference>
<proteinExistence type="predicted"/>
<evidence type="ECO:0000313" key="2">
    <source>
        <dbReference type="EMBL" id="GMS85426.1"/>
    </source>
</evidence>
<evidence type="ECO:0000256" key="1">
    <source>
        <dbReference type="SAM" id="SignalP"/>
    </source>
</evidence>
<protein>
    <recommendedName>
        <fullName evidence="4">Activin types I and II receptor domain-containing protein</fullName>
    </recommendedName>
</protein>
<feature type="non-terminal residue" evidence="2">
    <location>
        <position position="1"/>
    </location>
</feature>
<reference evidence="2" key="1">
    <citation type="submission" date="2023-10" db="EMBL/GenBank/DDBJ databases">
        <title>Genome assembly of Pristionchus species.</title>
        <authorList>
            <person name="Yoshida K."/>
            <person name="Sommer R.J."/>
        </authorList>
    </citation>
    <scope>NUCLEOTIDE SEQUENCE</scope>
    <source>
        <strain evidence="2">RS0144</strain>
    </source>
</reference>
<evidence type="ECO:0000313" key="3">
    <source>
        <dbReference type="Proteomes" id="UP001432027"/>
    </source>
</evidence>